<name>A0A6N9Z478_9BIFI</name>
<gene>
    <name evidence="2" type="ORF">GFD25_04285</name>
</gene>
<dbReference type="AlphaFoldDB" id="A0A6N9Z478"/>
<feature type="transmembrane region" description="Helical" evidence="1">
    <location>
        <begin position="6"/>
        <end position="26"/>
    </location>
</feature>
<protein>
    <submittedName>
        <fullName evidence="2">Uncharacterized protein</fullName>
    </submittedName>
</protein>
<keyword evidence="1" id="KW-0812">Transmembrane</keyword>
<accession>A0A6N9Z478</accession>
<sequence length="103" mass="11604">MPWWVWLMLVLFMLAMIVGGVAYAAVHAVRAMHGIGDVGSRIGELIDDMQQPDPTDDAPAAPTFTQPLRTAADRYAEAHVAVIEREHATRERHARQWAEWNNK</sequence>
<evidence type="ECO:0000256" key="1">
    <source>
        <dbReference type="SAM" id="Phobius"/>
    </source>
</evidence>
<dbReference type="RefSeq" id="WP_163230298.1">
    <property type="nucleotide sequence ID" value="NZ_WHZW01000007.1"/>
</dbReference>
<evidence type="ECO:0000313" key="3">
    <source>
        <dbReference type="Proteomes" id="UP000469194"/>
    </source>
</evidence>
<reference evidence="2 3" key="1">
    <citation type="submission" date="2019-10" db="EMBL/GenBank/DDBJ databases">
        <title>Bifidobacterium from non-human primates.</title>
        <authorList>
            <person name="Modesto M."/>
        </authorList>
    </citation>
    <scope>NUCLEOTIDE SEQUENCE [LARGE SCALE GENOMIC DNA]</scope>
    <source>
        <strain evidence="2 3">TRE17</strain>
    </source>
</reference>
<organism evidence="2 3">
    <name type="scientific">Bifidobacterium aerophilum</name>
    <dbReference type="NCBI Taxonomy" id="1798155"/>
    <lineage>
        <taxon>Bacteria</taxon>
        <taxon>Bacillati</taxon>
        <taxon>Actinomycetota</taxon>
        <taxon>Actinomycetes</taxon>
        <taxon>Bifidobacteriales</taxon>
        <taxon>Bifidobacteriaceae</taxon>
        <taxon>Bifidobacterium</taxon>
    </lineage>
</organism>
<keyword evidence="3" id="KW-1185">Reference proteome</keyword>
<comment type="caution">
    <text evidence="2">The sequence shown here is derived from an EMBL/GenBank/DDBJ whole genome shotgun (WGS) entry which is preliminary data.</text>
</comment>
<dbReference type="Proteomes" id="UP000469194">
    <property type="component" value="Unassembled WGS sequence"/>
</dbReference>
<keyword evidence="1" id="KW-0472">Membrane</keyword>
<keyword evidence="1" id="KW-1133">Transmembrane helix</keyword>
<evidence type="ECO:0000313" key="2">
    <source>
        <dbReference type="EMBL" id="NEG89230.1"/>
    </source>
</evidence>
<dbReference type="EMBL" id="WHZW01000007">
    <property type="protein sequence ID" value="NEG89230.1"/>
    <property type="molecule type" value="Genomic_DNA"/>
</dbReference>
<proteinExistence type="predicted"/>